<feature type="domain" description="KIB1-4 beta-propeller" evidence="2">
    <location>
        <begin position="172"/>
        <end position="293"/>
    </location>
</feature>
<dbReference type="ExpressionAtlas" id="A0A077S0H2">
    <property type="expression patterns" value="baseline"/>
</dbReference>
<evidence type="ECO:0000256" key="1">
    <source>
        <dbReference type="SAM" id="MobiDB-lite"/>
    </source>
</evidence>
<accession>A0A077S0H2</accession>
<organism evidence="3">
    <name type="scientific">Triticum aestivum</name>
    <name type="common">Wheat</name>
    <dbReference type="NCBI Taxonomy" id="4565"/>
    <lineage>
        <taxon>Eukaryota</taxon>
        <taxon>Viridiplantae</taxon>
        <taxon>Streptophyta</taxon>
        <taxon>Embryophyta</taxon>
        <taxon>Tracheophyta</taxon>
        <taxon>Spermatophyta</taxon>
        <taxon>Magnoliopsida</taxon>
        <taxon>Liliopsida</taxon>
        <taxon>Poales</taxon>
        <taxon>Poaceae</taxon>
        <taxon>BOP clade</taxon>
        <taxon>Pooideae</taxon>
        <taxon>Triticodae</taxon>
        <taxon>Triticeae</taxon>
        <taxon>Triticinae</taxon>
        <taxon>Triticum</taxon>
    </lineage>
</organism>
<evidence type="ECO:0000259" key="2">
    <source>
        <dbReference type="Pfam" id="PF03478"/>
    </source>
</evidence>
<dbReference type="Pfam" id="PF03478">
    <property type="entry name" value="Beta-prop_KIB1-4"/>
    <property type="match status" value="1"/>
</dbReference>
<sequence length="457" mass="50708">MAVRGLDLVGEGATRQVVDDAVVAWTVVLGRAAQAALYGSRSVVLGPAICSSSNVDYGEEGKEQAGAMGRKGKSRAEPWEGREGEQQGAPWGGREGEQQGGAMGRKGRRAAGRRHREGRREAGAAPQEGISREKRTRDNAIYNYMRKAVVGGVYANGGGWASVAQSNVIMEKLFNFSEQLQVHFVKFFSVDPLGHRGDVRCFLLDFGGEVFFITKAWGRVMVLGIEPTEKQTLAPVETVGRYAIFIGHQRCLVVDAAMFPSVEADCVYYTLDVGKFAFIWKHSISDGKDERVFDAIDFVKENKRFVPVGARPFTIIQLLSSYTINLSDSELASTQSFYQVLMRIQQQAQNISLILWNLDKWVKFFISRTEMHQGPEGPGGWGLDEFNPQLSSFPTQEGLRLEKCLAYQSMGMFTNKPRVTCDDLADISRGDGKFWAIDKPGISRTPSLVEKEDNYKE</sequence>
<name>A0A077S0H2_WHEAT</name>
<dbReference type="AlphaFoldDB" id="A0A077S0H2"/>
<protein>
    <recommendedName>
        <fullName evidence="2">KIB1-4 beta-propeller domain-containing protein</fullName>
    </recommendedName>
</protein>
<evidence type="ECO:0000313" key="3">
    <source>
        <dbReference type="EMBL" id="CDM86209.1"/>
    </source>
</evidence>
<dbReference type="PANTHER" id="PTHR33165">
    <property type="entry name" value="F-BOX DOMAIN CONTAINING PROTEIN-LIKE-RELATED"/>
    <property type="match status" value="1"/>
</dbReference>
<dbReference type="PANTHER" id="PTHR33165:SF99">
    <property type="entry name" value="DUF295 DOMAIN-CONTAINING PROTEIN"/>
    <property type="match status" value="1"/>
</dbReference>
<dbReference type="InterPro" id="IPR005174">
    <property type="entry name" value="KIB1-4_b-propeller"/>
</dbReference>
<proteinExistence type="predicted"/>
<dbReference type="EMBL" id="HG670306">
    <property type="protein sequence ID" value="CDM86209.1"/>
    <property type="molecule type" value="Genomic_DNA"/>
</dbReference>
<feature type="region of interest" description="Disordered" evidence="1">
    <location>
        <begin position="57"/>
        <end position="133"/>
    </location>
</feature>
<reference evidence="3" key="1">
    <citation type="journal article" date="2014" name="Science">
        <title>Structural and functional partitioning of bread wheat chromosome 3B.</title>
        <authorList>
            <person name="Choulet F."/>
            <person name="Alberti A."/>
            <person name="Theil S."/>
            <person name="Glover N."/>
            <person name="Barbe V."/>
            <person name="Daron J."/>
            <person name="Pingault L."/>
            <person name="Sourdille P."/>
            <person name="Couloux A."/>
            <person name="Paux E."/>
            <person name="Leroy P."/>
            <person name="Mangenot S."/>
            <person name="Guilhot N."/>
            <person name="Le Gouis J."/>
            <person name="Balfourier F."/>
            <person name="Alaux M."/>
            <person name="Jamilloux V."/>
            <person name="Poulain J."/>
            <person name="Durand C."/>
            <person name="Bellec A."/>
            <person name="Gaspin C."/>
            <person name="Safar J."/>
            <person name="Dolezel J."/>
            <person name="Rogers J."/>
            <person name="Vandepoele K."/>
            <person name="Aury J.M."/>
            <person name="Mayer K."/>
            <person name="Berges H."/>
            <person name="Quesneville H."/>
            <person name="Wincker P."/>
            <person name="Feuillet C."/>
        </authorList>
    </citation>
    <scope>NUCLEOTIDE SEQUENCE</scope>
</reference>
<dbReference type="HOGENOM" id="CLU_599097_0_0_1"/>
<feature type="compositionally biased region" description="Gly residues" evidence="1">
    <location>
        <begin position="90"/>
        <end position="104"/>
    </location>
</feature>
<feature type="compositionally biased region" description="Basic residues" evidence="1">
    <location>
        <begin position="105"/>
        <end position="117"/>
    </location>
</feature>
<feature type="compositionally biased region" description="Basic and acidic residues" evidence="1">
    <location>
        <begin position="74"/>
        <end position="85"/>
    </location>
</feature>
<gene>
    <name evidence="3" type="ORF">TRAES_3BF092000110CFD_c1</name>
</gene>